<dbReference type="AlphaFoldDB" id="A0A212L4L9"/>
<dbReference type="InterPro" id="IPR017021">
    <property type="entry name" value="UCP033763"/>
</dbReference>
<dbReference type="EMBL" id="FMJD01000002">
    <property type="protein sequence ID" value="SCM72466.1"/>
    <property type="molecule type" value="Genomic_DNA"/>
</dbReference>
<dbReference type="Gene3D" id="3.40.1490.10">
    <property type="entry name" value="Bit1"/>
    <property type="match status" value="1"/>
</dbReference>
<gene>
    <name evidence="1" type="ORF">KL86PLE_100593</name>
</gene>
<name>A0A212L4L9_9HYPH</name>
<proteinExistence type="predicted"/>
<dbReference type="InterPro" id="IPR023476">
    <property type="entry name" value="Pep_tRNA_hydro_II_dom_sf"/>
</dbReference>
<dbReference type="RefSeq" id="WP_288199289.1">
    <property type="nucleotide sequence ID" value="NZ_LT608334.1"/>
</dbReference>
<dbReference type="InterPro" id="IPR018988">
    <property type="entry name" value="DUF2000"/>
</dbReference>
<organism evidence="1">
    <name type="scientific">uncultured Pleomorphomonas sp</name>
    <dbReference type="NCBI Taxonomy" id="442121"/>
    <lineage>
        <taxon>Bacteria</taxon>
        <taxon>Pseudomonadati</taxon>
        <taxon>Pseudomonadota</taxon>
        <taxon>Alphaproteobacteria</taxon>
        <taxon>Hyphomicrobiales</taxon>
        <taxon>Pleomorphomonadaceae</taxon>
        <taxon>Pleomorphomonas</taxon>
        <taxon>environmental samples</taxon>
    </lineage>
</organism>
<dbReference type="SUPFAM" id="SSF102462">
    <property type="entry name" value="Peptidyl-tRNA hydrolase II"/>
    <property type="match status" value="1"/>
</dbReference>
<protein>
    <recommendedName>
        <fullName evidence="2">DUF2000 domain-containing protein</fullName>
    </recommendedName>
</protein>
<evidence type="ECO:0000313" key="1">
    <source>
        <dbReference type="EMBL" id="SCM72466.1"/>
    </source>
</evidence>
<reference evidence="1" key="1">
    <citation type="submission" date="2016-08" db="EMBL/GenBank/DDBJ databases">
        <authorList>
            <person name="Seilhamer J.J."/>
        </authorList>
    </citation>
    <scope>NUCLEOTIDE SEQUENCE</scope>
    <source>
        <strain evidence="1">86</strain>
    </source>
</reference>
<dbReference type="Pfam" id="PF09391">
    <property type="entry name" value="DUF2000"/>
    <property type="match status" value="1"/>
</dbReference>
<accession>A0A212L4L9</accession>
<evidence type="ECO:0008006" key="2">
    <source>
        <dbReference type="Google" id="ProtNLM"/>
    </source>
</evidence>
<sequence length="138" mass="14599">MPPDSRLAIVVNPELPPGLLANTVGAIGIGLGARLPWLGNRPLTDADGRTIDDSSILPVPILAAAPEAIRALMLKAMPRGDDGALVVFPAFSRSLHDYREYEALLPGKQLADETIDGLGLCGPAKWVKSLTGSLRLLR</sequence>
<dbReference type="PIRSF" id="PIRSF033736">
    <property type="entry name" value="UCP033763"/>
    <property type="match status" value="1"/>
</dbReference>